<dbReference type="Proteomes" id="UP000001683">
    <property type="component" value="Chromosome"/>
</dbReference>
<dbReference type="Gene3D" id="3.30.457.10">
    <property type="entry name" value="Copper amine oxidase-like, N-terminal domain"/>
    <property type="match status" value="1"/>
</dbReference>
<dbReference type="InterPro" id="IPR036582">
    <property type="entry name" value="Mao_N_sf"/>
</dbReference>
<feature type="compositionally biased region" description="Acidic residues" evidence="1">
    <location>
        <begin position="147"/>
        <end position="158"/>
    </location>
</feature>
<evidence type="ECO:0000313" key="5">
    <source>
        <dbReference type="EMBL" id="ACB84542.1"/>
    </source>
</evidence>
<keyword evidence="2" id="KW-0732">Signal</keyword>
<dbReference type="HOGENOM" id="CLU_635624_0_0_9"/>
<dbReference type="Pfam" id="PF07833">
    <property type="entry name" value="Cu_amine_oxidN1"/>
    <property type="match status" value="1"/>
</dbReference>
<keyword evidence="6" id="KW-1185">Reference proteome</keyword>
<dbReference type="OrthoDB" id="9783944at2"/>
<dbReference type="InParanoid" id="B2A0I1"/>
<reference evidence="5 6" key="1">
    <citation type="submission" date="2008-04" db="EMBL/GenBank/DDBJ databases">
        <title>Complete sequence of chromosome of Natranaerobius thermophilus JW/NM-WN-LF.</title>
        <authorList>
            <consortium name="US DOE Joint Genome Institute"/>
            <person name="Copeland A."/>
            <person name="Lucas S."/>
            <person name="Lapidus A."/>
            <person name="Glavina del Rio T."/>
            <person name="Dalin E."/>
            <person name="Tice H."/>
            <person name="Bruce D."/>
            <person name="Goodwin L."/>
            <person name="Pitluck S."/>
            <person name="Chertkov O."/>
            <person name="Brettin T."/>
            <person name="Detter J.C."/>
            <person name="Han C."/>
            <person name="Kuske C.R."/>
            <person name="Schmutz J."/>
            <person name="Larimer F."/>
            <person name="Land M."/>
            <person name="Hauser L."/>
            <person name="Kyrpides N."/>
            <person name="Lykidis A."/>
            <person name="Mesbah N.M."/>
            <person name="Wiegel J."/>
        </authorList>
    </citation>
    <scope>NUCLEOTIDE SEQUENCE [LARGE SCALE GENOMIC DNA]</scope>
    <source>
        <strain evidence="6">ATCC BAA-1301 / DSM 18059 / JW/NM-WN-LF</strain>
    </source>
</reference>
<dbReference type="KEGG" id="nth:Nther_0958"/>
<dbReference type="InterPro" id="IPR014044">
    <property type="entry name" value="CAP_dom"/>
</dbReference>
<reference evidence="5 6" key="2">
    <citation type="journal article" date="2011" name="J. Bacteriol.">
        <title>Complete genome sequence of the anaerobic, halophilic alkalithermophile Natranaerobius thermophilus JW/NM-WN-LF.</title>
        <authorList>
            <person name="Zhao B."/>
            <person name="Mesbah N.M."/>
            <person name="Dalin E."/>
            <person name="Goodwin L."/>
            <person name="Nolan M."/>
            <person name="Pitluck S."/>
            <person name="Chertkov O."/>
            <person name="Brettin T.S."/>
            <person name="Han J."/>
            <person name="Larimer F.W."/>
            <person name="Land M.L."/>
            <person name="Hauser L."/>
            <person name="Kyrpides N."/>
            <person name="Wiegel J."/>
        </authorList>
    </citation>
    <scope>NUCLEOTIDE SEQUENCE [LARGE SCALE GENOMIC DNA]</scope>
    <source>
        <strain evidence="6">ATCC BAA-1301 / DSM 18059 / JW/NM-WN-LF</strain>
    </source>
</reference>
<feature type="signal peptide" evidence="2">
    <location>
        <begin position="1"/>
        <end position="24"/>
    </location>
</feature>
<evidence type="ECO:0000259" key="4">
    <source>
        <dbReference type="Pfam" id="PF07833"/>
    </source>
</evidence>
<evidence type="ECO:0000256" key="2">
    <source>
        <dbReference type="SAM" id="SignalP"/>
    </source>
</evidence>
<gene>
    <name evidence="5" type="ordered locus">Nther_0958</name>
</gene>
<dbReference type="SUPFAM" id="SSF55797">
    <property type="entry name" value="PR-1-like"/>
    <property type="match status" value="1"/>
</dbReference>
<feature type="compositionally biased region" description="Basic and acidic residues" evidence="1">
    <location>
        <begin position="174"/>
        <end position="186"/>
    </location>
</feature>
<feature type="domain" description="SCP" evidence="3">
    <location>
        <begin position="272"/>
        <end position="404"/>
    </location>
</feature>
<feature type="region of interest" description="Disordered" evidence="1">
    <location>
        <begin position="145"/>
        <end position="233"/>
    </location>
</feature>
<feature type="domain" description="Copper amine oxidase-like N-terminal" evidence="4">
    <location>
        <begin position="32"/>
        <end position="141"/>
    </location>
</feature>
<evidence type="ECO:0000313" key="6">
    <source>
        <dbReference type="Proteomes" id="UP000001683"/>
    </source>
</evidence>
<feature type="compositionally biased region" description="Acidic residues" evidence="1">
    <location>
        <begin position="214"/>
        <end position="229"/>
    </location>
</feature>
<evidence type="ECO:0000259" key="3">
    <source>
        <dbReference type="Pfam" id="PF00188"/>
    </source>
</evidence>
<feature type="compositionally biased region" description="Basic and acidic residues" evidence="1">
    <location>
        <begin position="195"/>
        <end position="213"/>
    </location>
</feature>
<dbReference type="RefSeq" id="WP_012447420.1">
    <property type="nucleotide sequence ID" value="NC_010718.1"/>
</dbReference>
<dbReference type="AlphaFoldDB" id="B2A0I1"/>
<dbReference type="PANTHER" id="PTHR31157:SF1">
    <property type="entry name" value="SCP DOMAIN-CONTAINING PROTEIN"/>
    <property type="match status" value="1"/>
</dbReference>
<proteinExistence type="predicted"/>
<name>B2A0I1_NATTJ</name>
<dbReference type="STRING" id="457570.Nther_0958"/>
<protein>
    <submittedName>
        <fullName evidence="5">Copper amine oxidase domain protein</fullName>
    </submittedName>
</protein>
<dbReference type="PANTHER" id="PTHR31157">
    <property type="entry name" value="SCP DOMAIN-CONTAINING PROTEIN"/>
    <property type="match status" value="1"/>
</dbReference>
<organism evidence="5 6">
    <name type="scientific">Natranaerobius thermophilus (strain ATCC BAA-1301 / DSM 18059 / JW/NM-WN-LF)</name>
    <dbReference type="NCBI Taxonomy" id="457570"/>
    <lineage>
        <taxon>Bacteria</taxon>
        <taxon>Bacillati</taxon>
        <taxon>Bacillota</taxon>
        <taxon>Clostridia</taxon>
        <taxon>Natranaerobiales</taxon>
        <taxon>Natranaerobiaceae</taxon>
        <taxon>Natranaerobius</taxon>
    </lineage>
</organism>
<dbReference type="Pfam" id="PF00188">
    <property type="entry name" value="CAP"/>
    <property type="match status" value="1"/>
</dbReference>
<accession>B2A0I1</accession>
<dbReference type="InterPro" id="IPR035940">
    <property type="entry name" value="CAP_sf"/>
</dbReference>
<dbReference type="Gene3D" id="3.40.33.10">
    <property type="entry name" value="CAP"/>
    <property type="match status" value="1"/>
</dbReference>
<dbReference type="EMBL" id="CP001034">
    <property type="protein sequence ID" value="ACB84542.1"/>
    <property type="molecule type" value="Genomic_DNA"/>
</dbReference>
<sequence>MNYKKVFLSAAVACLIAIPSTTSGAETAKIEVDGEQIPTEVPPKIEDSRTMVPIRVISENLGAYVDWDGDTKSVLIAREGGTISNPLNQSRDEISLIVNGEIISTDVSPNIVNSRTLVPIRAASEALGSYIQWDGDTNTVRVFTDFNQEEDKTEDDTEDDKKEDDTQEDLESPEQDKGEDSGQDRDTDTEDENDRNDYDEKDRENEKDNKEDNEKDDPEQDVPEDDEQIADNWTLEDYNNYNTSNFRENELFHQSVDFDNLDYPRLNAAIFYVTNEIRAEHNLSELKHTVELEIAAWNHSKSMAEQEFFSHNNSYNSDRYSPSDRGELAGILNPSIAENIAMSSFYDETYLSMAENILDMWMDSEGHRDNILSENAIQLGTGAYDRGGQAGQYGGATLYFTQKFQWYQEVESTDSTDPSPHQY</sequence>
<feature type="chain" id="PRO_5039547894" evidence="2">
    <location>
        <begin position="25"/>
        <end position="423"/>
    </location>
</feature>
<dbReference type="CDD" id="cd05379">
    <property type="entry name" value="CAP_bacterial"/>
    <property type="match status" value="1"/>
</dbReference>
<dbReference type="eggNOG" id="COG2340">
    <property type="taxonomic scope" value="Bacteria"/>
</dbReference>
<dbReference type="SUPFAM" id="SSF55383">
    <property type="entry name" value="Copper amine oxidase, domain N"/>
    <property type="match status" value="2"/>
</dbReference>
<evidence type="ECO:0000256" key="1">
    <source>
        <dbReference type="SAM" id="MobiDB-lite"/>
    </source>
</evidence>
<dbReference type="InterPro" id="IPR012854">
    <property type="entry name" value="Cu_amine_oxidase-like_N"/>
</dbReference>